<protein>
    <submittedName>
        <fullName evidence="1">Uncharacterized protein</fullName>
    </submittedName>
</protein>
<proteinExistence type="predicted"/>
<dbReference type="AlphaFoldDB" id="A0A7Y4HBZ4"/>
<gene>
    <name evidence="1" type="ORF">HCN50_33040</name>
</gene>
<organism evidence="1 2">
    <name type="scientific">Bradyrhizobium archetypum</name>
    <dbReference type="NCBI Taxonomy" id="2721160"/>
    <lineage>
        <taxon>Bacteria</taxon>
        <taxon>Pseudomonadati</taxon>
        <taxon>Pseudomonadota</taxon>
        <taxon>Alphaproteobacteria</taxon>
        <taxon>Hyphomicrobiales</taxon>
        <taxon>Nitrobacteraceae</taxon>
        <taxon>Bradyrhizobium</taxon>
    </lineage>
</organism>
<dbReference type="Proteomes" id="UP000528734">
    <property type="component" value="Unassembled WGS sequence"/>
</dbReference>
<comment type="caution">
    <text evidence="1">The sequence shown here is derived from an EMBL/GenBank/DDBJ whole genome shotgun (WGS) entry which is preliminary data.</text>
</comment>
<name>A0A7Y4HBZ4_9BRAD</name>
<sequence>MASPSERKAAAVSELARPVASALQALRPVEVAALASGAQVQPRAEAAVEALLSGRPPGAAAEVRRDV</sequence>
<feature type="non-terminal residue" evidence="1">
    <location>
        <position position="67"/>
    </location>
</feature>
<reference evidence="1 2" key="1">
    <citation type="submission" date="2020-03" db="EMBL/GenBank/DDBJ databases">
        <title>Bradyrhizobium diversity isolated from nodules of Muelleranthus trifoliolatus.</title>
        <authorList>
            <person name="Klepa M."/>
            <person name="Helene L."/>
            <person name="Hungria M."/>
        </authorList>
    </citation>
    <scope>NUCLEOTIDE SEQUENCE [LARGE SCALE GENOMIC DNA]</scope>
    <source>
        <strain evidence="1 2">WSM 1744</strain>
    </source>
</reference>
<evidence type="ECO:0000313" key="1">
    <source>
        <dbReference type="EMBL" id="NOJ50962.1"/>
    </source>
</evidence>
<evidence type="ECO:0000313" key="2">
    <source>
        <dbReference type="Proteomes" id="UP000528734"/>
    </source>
</evidence>
<dbReference type="EMBL" id="JAAVLW010000026">
    <property type="protein sequence ID" value="NOJ50962.1"/>
    <property type="molecule type" value="Genomic_DNA"/>
</dbReference>
<accession>A0A7Y4HBZ4</accession>
<keyword evidence="2" id="KW-1185">Reference proteome</keyword>